<evidence type="ECO:0000256" key="3">
    <source>
        <dbReference type="ARBA" id="ARBA00022803"/>
    </source>
</evidence>
<comment type="subcellular location">
    <subcellularLocation>
        <location evidence="1">Nucleus</location>
    </subcellularLocation>
</comment>
<gene>
    <name evidence="6" type="ORF">SVIM_LOCUS44833</name>
</gene>
<evidence type="ECO:0000256" key="4">
    <source>
        <dbReference type="ARBA" id="ARBA00023054"/>
    </source>
</evidence>
<keyword evidence="5" id="KW-0539">Nucleus</keyword>
<dbReference type="EMBL" id="CAADRP010000169">
    <property type="protein sequence ID" value="VFU24308.1"/>
    <property type="molecule type" value="Genomic_DNA"/>
</dbReference>
<name>A0A6N2K7H2_SALVM</name>
<reference evidence="6" key="1">
    <citation type="submission" date="2019-03" db="EMBL/GenBank/DDBJ databases">
        <authorList>
            <person name="Mank J."/>
            <person name="Almeida P."/>
        </authorList>
    </citation>
    <scope>NUCLEOTIDE SEQUENCE</scope>
    <source>
        <strain evidence="6">78183</strain>
    </source>
</reference>
<evidence type="ECO:0000313" key="6">
    <source>
        <dbReference type="EMBL" id="VFU24308.1"/>
    </source>
</evidence>
<keyword evidence="2" id="KW-0677">Repeat</keyword>
<dbReference type="PANTHER" id="PTHR36326">
    <property type="entry name" value="PROTEIN POLLENLESS 3-LIKE 2"/>
    <property type="match status" value="1"/>
</dbReference>
<evidence type="ECO:0000256" key="2">
    <source>
        <dbReference type="ARBA" id="ARBA00022737"/>
    </source>
</evidence>
<sequence length="248" mass="27352">MDSHAAGHFLFRLLHSDQPSLSPSSSTTMGSKRNGRFVIPARGEHGKRIEMYSPAFYASCTAGGSKQGCFPILGCYQCCGSVVMKQLDRADEAIKSCRHLCSYDSRESVDNVLVELYKLEHESPRRVKYELLVQVDCVNNSPTGEDGQSGNSHATNFSWDINGALRLVHCLLSREELIGISLKTIEILGQSESFFELLLLGRSSLCHLAQCNGIPSENLSFLTIAEKIAMAIHTMNYVFGHFQDAKVG</sequence>
<evidence type="ECO:0000256" key="5">
    <source>
        <dbReference type="ARBA" id="ARBA00023242"/>
    </source>
</evidence>
<organism evidence="6">
    <name type="scientific">Salix viminalis</name>
    <name type="common">Common osier</name>
    <name type="synonym">Basket willow</name>
    <dbReference type="NCBI Taxonomy" id="40686"/>
    <lineage>
        <taxon>Eukaryota</taxon>
        <taxon>Viridiplantae</taxon>
        <taxon>Streptophyta</taxon>
        <taxon>Embryophyta</taxon>
        <taxon>Tracheophyta</taxon>
        <taxon>Spermatophyta</taxon>
        <taxon>Magnoliopsida</taxon>
        <taxon>eudicotyledons</taxon>
        <taxon>Gunneridae</taxon>
        <taxon>Pentapetalae</taxon>
        <taxon>rosids</taxon>
        <taxon>fabids</taxon>
        <taxon>Malpighiales</taxon>
        <taxon>Salicaceae</taxon>
        <taxon>Saliceae</taxon>
        <taxon>Salix</taxon>
    </lineage>
</organism>
<keyword evidence="4" id="KW-0175">Coiled coil</keyword>
<dbReference type="AlphaFoldDB" id="A0A6N2K7H2"/>
<evidence type="ECO:0000256" key="1">
    <source>
        <dbReference type="ARBA" id="ARBA00004123"/>
    </source>
</evidence>
<accession>A0A6N2K7H2</accession>
<dbReference type="InterPro" id="IPR044961">
    <property type="entry name" value="MS5/SDI1"/>
</dbReference>
<dbReference type="PANTHER" id="PTHR36326:SF4">
    <property type="entry name" value="PROTEIN POLLENLESS 3-LIKE 1"/>
    <property type="match status" value="1"/>
</dbReference>
<dbReference type="GO" id="GO:0005634">
    <property type="term" value="C:nucleus"/>
    <property type="evidence" value="ECO:0007669"/>
    <property type="project" value="UniProtKB-SubCell"/>
</dbReference>
<keyword evidence="3" id="KW-0802">TPR repeat</keyword>
<proteinExistence type="predicted"/>
<protein>
    <submittedName>
        <fullName evidence="6">Uncharacterized protein</fullName>
    </submittedName>
</protein>